<dbReference type="GO" id="GO:0016020">
    <property type="term" value="C:membrane"/>
    <property type="evidence" value="ECO:0007669"/>
    <property type="project" value="UniProtKB-SubCell"/>
</dbReference>
<keyword evidence="7 8" id="KW-0472">Membrane</keyword>
<reference evidence="10" key="1">
    <citation type="submission" date="2022-03" db="EMBL/GenBank/DDBJ databases">
        <authorList>
            <person name="Legras J.-L."/>
            <person name="Devillers H."/>
            <person name="Grondin C."/>
        </authorList>
    </citation>
    <scope>NUCLEOTIDE SEQUENCE</scope>
    <source>
        <strain evidence="10">CLIB 1423</strain>
    </source>
</reference>
<proteinExistence type="inferred from homology"/>
<keyword evidence="3" id="KW-0813">Transport</keyword>
<keyword evidence="4 8" id="KW-0812">Transmembrane</keyword>
<dbReference type="FunFam" id="1.20.1740.10:FF:000001">
    <property type="entry name" value="Amino acid permease"/>
    <property type="match status" value="1"/>
</dbReference>
<accession>A0A9P0QP69</accession>
<dbReference type="PANTHER" id="PTHR43341:SF26">
    <property type="entry name" value="GENERAL AMINO ACID PERMEASE AGP3"/>
    <property type="match status" value="1"/>
</dbReference>
<feature type="transmembrane region" description="Helical" evidence="8">
    <location>
        <begin position="43"/>
        <end position="64"/>
    </location>
</feature>
<feature type="transmembrane region" description="Helical" evidence="8">
    <location>
        <begin position="357"/>
        <end position="379"/>
    </location>
</feature>
<evidence type="ECO:0000256" key="4">
    <source>
        <dbReference type="ARBA" id="ARBA00022692"/>
    </source>
</evidence>
<evidence type="ECO:0000256" key="1">
    <source>
        <dbReference type="ARBA" id="ARBA00004141"/>
    </source>
</evidence>
<keyword evidence="5" id="KW-0029">Amino-acid transport</keyword>
<feature type="transmembrane region" description="Helical" evidence="8">
    <location>
        <begin position="391"/>
        <end position="412"/>
    </location>
</feature>
<feature type="transmembrane region" description="Helical" evidence="8">
    <location>
        <begin position="182"/>
        <end position="203"/>
    </location>
</feature>
<feature type="transmembrane region" description="Helical" evidence="8">
    <location>
        <begin position="151"/>
        <end position="170"/>
    </location>
</feature>
<protein>
    <submittedName>
        <fullName evidence="10">General amino acid permease Agp3p</fullName>
    </submittedName>
</protein>
<feature type="transmembrane region" description="Helical" evidence="8">
    <location>
        <begin position="433"/>
        <end position="458"/>
    </location>
</feature>
<feature type="transmembrane region" description="Helical" evidence="8">
    <location>
        <begin position="70"/>
        <end position="90"/>
    </location>
</feature>
<comment type="subcellular location">
    <subcellularLocation>
        <location evidence="1">Membrane</location>
        <topology evidence="1">Multi-pass membrane protein</topology>
    </subcellularLocation>
</comment>
<feature type="transmembrane region" description="Helical" evidence="8">
    <location>
        <begin position="470"/>
        <end position="486"/>
    </location>
</feature>
<dbReference type="Pfam" id="PF00324">
    <property type="entry name" value="AA_permease"/>
    <property type="match status" value="1"/>
</dbReference>
<evidence type="ECO:0000256" key="2">
    <source>
        <dbReference type="ARBA" id="ARBA00006983"/>
    </source>
</evidence>
<feature type="transmembrane region" description="Helical" evidence="8">
    <location>
        <begin position="266"/>
        <end position="286"/>
    </location>
</feature>
<name>A0A9P0QP69_9ASCO</name>
<keyword evidence="6 8" id="KW-1133">Transmembrane helix</keyword>
<evidence type="ECO:0000256" key="8">
    <source>
        <dbReference type="SAM" id="Phobius"/>
    </source>
</evidence>
<evidence type="ECO:0000256" key="5">
    <source>
        <dbReference type="ARBA" id="ARBA00022970"/>
    </source>
</evidence>
<organism evidence="10 11">
    <name type="scientific">[Candida] railenensis</name>
    <dbReference type="NCBI Taxonomy" id="45579"/>
    <lineage>
        <taxon>Eukaryota</taxon>
        <taxon>Fungi</taxon>
        <taxon>Dikarya</taxon>
        <taxon>Ascomycota</taxon>
        <taxon>Saccharomycotina</taxon>
        <taxon>Pichiomycetes</taxon>
        <taxon>Debaryomycetaceae</taxon>
        <taxon>Kurtzmaniella</taxon>
    </lineage>
</organism>
<keyword evidence="11" id="KW-1185">Reference proteome</keyword>
<dbReference type="PIRSF" id="PIRSF006060">
    <property type="entry name" value="AA_transporter"/>
    <property type="match status" value="1"/>
</dbReference>
<dbReference type="InterPro" id="IPR004841">
    <property type="entry name" value="AA-permease/SLC12A_dom"/>
</dbReference>
<dbReference type="GO" id="GO:0015171">
    <property type="term" value="F:amino acid transmembrane transporter activity"/>
    <property type="evidence" value="ECO:0007669"/>
    <property type="project" value="TreeGrafter"/>
</dbReference>
<dbReference type="InterPro" id="IPR050524">
    <property type="entry name" value="APC_YAT"/>
</dbReference>
<feature type="transmembrane region" description="Helical" evidence="8">
    <location>
        <begin position="110"/>
        <end position="131"/>
    </location>
</feature>
<feature type="transmembrane region" description="Helical" evidence="8">
    <location>
        <begin position="317"/>
        <end position="336"/>
    </location>
</feature>
<dbReference type="OrthoDB" id="3900342at2759"/>
<evidence type="ECO:0000259" key="9">
    <source>
        <dbReference type="Pfam" id="PF00324"/>
    </source>
</evidence>
<dbReference type="Gene3D" id="1.20.1740.10">
    <property type="entry name" value="Amino acid/polyamine transporter I"/>
    <property type="match status" value="1"/>
</dbReference>
<evidence type="ECO:0000256" key="7">
    <source>
        <dbReference type="ARBA" id="ARBA00023136"/>
    </source>
</evidence>
<gene>
    <name evidence="10" type="ORF">CLIB1423_06S04742</name>
</gene>
<evidence type="ECO:0000313" key="11">
    <source>
        <dbReference type="Proteomes" id="UP000837801"/>
    </source>
</evidence>
<dbReference type="PANTHER" id="PTHR43341">
    <property type="entry name" value="AMINO ACID PERMEASE"/>
    <property type="match status" value="1"/>
</dbReference>
<evidence type="ECO:0000256" key="6">
    <source>
        <dbReference type="ARBA" id="ARBA00022989"/>
    </source>
</evidence>
<dbReference type="Proteomes" id="UP000837801">
    <property type="component" value="Unassembled WGS sequence"/>
</dbReference>
<comment type="caution">
    <text evidence="10">The sequence shown here is derived from an EMBL/GenBank/DDBJ whole genome shotgun (WGS) entry which is preliminary data.</text>
</comment>
<dbReference type="EMBL" id="CAKXYY010000006">
    <property type="protein sequence ID" value="CAH2352364.1"/>
    <property type="molecule type" value="Genomic_DNA"/>
</dbReference>
<evidence type="ECO:0000256" key="3">
    <source>
        <dbReference type="ARBA" id="ARBA00022448"/>
    </source>
</evidence>
<dbReference type="InterPro" id="IPR004840">
    <property type="entry name" value="Amino_acid_permease_CS"/>
</dbReference>
<comment type="similarity">
    <text evidence="2">Belongs to the amino acid-polyamine-organocation (APC) superfamily. YAT (TC 2.A.3.10) family.</text>
</comment>
<evidence type="ECO:0000313" key="10">
    <source>
        <dbReference type="EMBL" id="CAH2352364.1"/>
    </source>
</evidence>
<feature type="domain" description="Amino acid permease/ SLC12A" evidence="9">
    <location>
        <begin position="42"/>
        <end position="493"/>
    </location>
</feature>
<dbReference type="AlphaFoldDB" id="A0A9P0QP69"/>
<sequence length="512" mass="56181">MFFSNKTSNGKDELSVVETHSLGSGSTDDPNTNLKRALKDRHISLIALAGIIGPGILVGAGIALRNGGPASLIIGFGFIGLVAFSMMQSLGELSTLYPTGGAFSTYGNKFVDPAFGGAVGWNYVIIWIAVLANEYNTVAAILQFWGPEVPLYGYVLIFWFAFLAFQFLGVKAFGEAEYWLALFKIVALIAFYIFSIIYVSGGVKGRPAFGFQYWNNPGAFADGFKGVASVFVYASTFYSGTESIAIAASEARNPSKAVPSAIRQTFFRIIFIYMGVAITYGMTVPFNDESLVKGTKTLKSPITIAIARAGWANGAHLVNVVILITCISAINSSIYIGSRTIVNLAVEGSAPRFFKRVNKWGVPYAAVILMNLFGLLSLMNISTGAANAYNYIVNLSGVAVFIVWGSVSFIHFRFRKAWKLQGRSLDELPFKALWFPWLAWFGLFFNIFLGLIQGWSYFKPFDAGNFVDSYVLIPFFVILYLVLKLVNKTKLVRLSEIDLDEGRRKDIDHLTG</sequence>
<dbReference type="PROSITE" id="PS00218">
    <property type="entry name" value="AMINO_ACID_PERMEASE_1"/>
    <property type="match status" value="1"/>
</dbReference>